<dbReference type="PANTHER" id="PTHR13743:SF112">
    <property type="entry name" value="BEACH DOMAIN-CONTAINING PROTEIN"/>
    <property type="match status" value="1"/>
</dbReference>
<dbReference type="CDD" id="cd06071">
    <property type="entry name" value="Beach"/>
    <property type="match status" value="1"/>
</dbReference>
<evidence type="ECO:0000313" key="4">
    <source>
        <dbReference type="Proteomes" id="UP000683925"/>
    </source>
</evidence>
<organism evidence="3 4">
    <name type="scientific">Paramecium octaurelia</name>
    <dbReference type="NCBI Taxonomy" id="43137"/>
    <lineage>
        <taxon>Eukaryota</taxon>
        <taxon>Sar</taxon>
        <taxon>Alveolata</taxon>
        <taxon>Ciliophora</taxon>
        <taxon>Intramacronucleata</taxon>
        <taxon>Oligohymenophorea</taxon>
        <taxon>Peniculida</taxon>
        <taxon>Parameciidae</taxon>
        <taxon>Paramecium</taxon>
    </lineage>
</organism>
<reference evidence="3" key="1">
    <citation type="submission" date="2021-01" db="EMBL/GenBank/DDBJ databases">
        <authorList>
            <consortium name="Genoscope - CEA"/>
            <person name="William W."/>
        </authorList>
    </citation>
    <scope>NUCLEOTIDE SEQUENCE</scope>
</reference>
<dbReference type="Proteomes" id="UP000683925">
    <property type="component" value="Unassembled WGS sequence"/>
</dbReference>
<feature type="domain" description="BEACH-type PH" evidence="2">
    <location>
        <begin position="885"/>
        <end position="995"/>
    </location>
</feature>
<comment type="caution">
    <text evidence="3">The sequence shown here is derived from an EMBL/GenBank/DDBJ whole genome shotgun (WGS) entry which is preliminary data.</text>
</comment>
<name>A0A8S1XRT7_PAROT</name>
<dbReference type="Pfam" id="PF14844">
    <property type="entry name" value="PH_BEACH"/>
    <property type="match status" value="1"/>
</dbReference>
<keyword evidence="4" id="KW-1185">Reference proteome</keyword>
<protein>
    <recommendedName>
        <fullName evidence="5">Beige/BEACH domain-containing protein</fullName>
    </recommendedName>
</protein>
<gene>
    <name evidence="3" type="ORF">POCTA_138.1.T1310022</name>
</gene>
<sequence>MAGCIEGLYEYLKQEKNEDQFVINNGGIKLINQSQWHFEKQYSICLTFNPQGDGTIFQFSSSHIDGKRIIANGVHCYLIGGVVFYKNVYQRFTLERVIVEDYSSNNQLGEVVMNGWNEIIISHEQGKLYARPKFIYSINQIKNTIQIEYPKIRNQNLEMLYFQNIQCKVKEISVYNEVADLHLKSPFYQIYPLYDPHQTKRVNDRIQNVVYELQGDTKMTSSLQKYDFVEYGGIKILIPLFDLIQYYDHSQIDDLFKILLYTLLQDSQINKNQIVEMKLFQQIAQIINVDVPNLSQILQIKQKVEDQDILNQLLLLIIDVNFIKRITDQQQYCILLQQFYISDHQKYLKVTSIQYLAQLLVSVNQKSLIQDQILQIMIYSCQYNFNTLKDQFKLFLKVAEASSIELKIKAIQSATRLVSDLFRDDQENFIAFRNHNIQNKILNDIFLLLQTDSMDCLVATITLLGQMLYGTKDLLSQGMISYISKAICVNNNFDNLLNALTQLLKINCLCVEILQHLYSQTKQQNILDYYFNYVKKINNEQQQFILQQHSIWFLDQLKLEQNERLLQIFMHLLDQNPQYLSQTLIHYQIRQDVQTLLVIVSEVIERFNEEQIYQVQQVMFQIYFSVQSFKNFEGFLTKLIKYIIYLENEQELSKIVEQKELPFAIQKIINLSCPLDKLKEWLFYFTKLFEQTQYLNTETSELFMIQIVELLKAIQSQTQDQQVKEVIEYFFTQNGLILQSLSEQQVQVFDSIKFQQDFQTFQESLLLKWTLEQQQIKMTQSEQLSKLTDEINYAAASMQVSVYKLMNKTRKIRQRWCKLWHNLRITVYRPKDCRFQVDEQIDHDYKFNENPYYTNKIEKYINKYYSRPILKVKFKKNPQFENDAQVQLEKKQQYKCFWLKSLYLKQGGVTIGDEKITFSYYSYTQKANHITLLPHTIPNHKPFKKSWRRDQIRWLYERIYIRNRNAIEIIFKDGESLYLIFQDEGLKEEIIEKLKIQPKQCDFNKVSNFKYLMYLNFLSCRSYIDLTRYPVFPWVLKGNASDFDDNDIASIQNEINYRDLSLPIGACGSEVRLDQFIKRFENEQFYYGTHYSCQALVSQYLVRLSPFTEAAISIQDGKFDIPDRMFRSIMKSWIDCNNEMADVRELTPEFFYLPEAFININAHNFGKLQSGQLVNNVQLPHYSNKNPFYYVAQNMIALESEYAIRLNEWVDLIWGYKQQGNAAVDSFNVFYPLTYSNFDEGSIEINELAMETQIAHFGQTPEQIFYKPHAQKNEIVDKTQWQMGKNKKSQCKLIYLICNKNKVVSIQEDFTLIQWQIVKNQYQFQIEKQVQLPRIHFDAMIKYVLPPILVLIEQSTVLFGGNNNGTLLYQYLDNVKLQGVIELESEIINNHCTVTVLESNKQQSIVILGTNKGLVYYYNKILQNKQDIKQEELLKGKYVIYDTTSQINSIAISEQLTIFCVGTQDGTIFLYNLYNRTLYRFINHPKRLPIYYLALSYSPLPCILFSSHDERVVAYSINGFLLQLLQVKGNIEYIQVKKSPINTLIVVTDNNVFEYRLPFLDRLSIVSSQMFTRFVQATKQISIYGSKSGDLRVF</sequence>
<dbReference type="InterPro" id="IPR000409">
    <property type="entry name" value="BEACH_dom"/>
</dbReference>
<accession>A0A8S1XRT7</accession>
<dbReference type="PROSITE" id="PS51783">
    <property type="entry name" value="PH_BEACH"/>
    <property type="match status" value="1"/>
</dbReference>
<dbReference type="OrthoDB" id="297962at2759"/>
<evidence type="ECO:0000259" key="2">
    <source>
        <dbReference type="PROSITE" id="PS51783"/>
    </source>
</evidence>
<dbReference type="PANTHER" id="PTHR13743">
    <property type="entry name" value="BEIGE/BEACH-RELATED"/>
    <property type="match status" value="1"/>
</dbReference>
<evidence type="ECO:0000259" key="1">
    <source>
        <dbReference type="PROSITE" id="PS50197"/>
    </source>
</evidence>
<evidence type="ECO:0008006" key="5">
    <source>
        <dbReference type="Google" id="ProtNLM"/>
    </source>
</evidence>
<evidence type="ECO:0000313" key="3">
    <source>
        <dbReference type="EMBL" id="CAD8203803.1"/>
    </source>
</evidence>
<dbReference type="InterPro" id="IPR023362">
    <property type="entry name" value="PH-BEACH_dom"/>
</dbReference>
<feature type="domain" description="BEACH" evidence="1">
    <location>
        <begin position="986"/>
        <end position="1272"/>
    </location>
</feature>
<proteinExistence type="predicted"/>
<dbReference type="OMA" id="NTIQIEY"/>
<dbReference type="InterPro" id="IPR050865">
    <property type="entry name" value="BEACH_Domain"/>
</dbReference>
<dbReference type="EMBL" id="CAJJDP010000131">
    <property type="protein sequence ID" value="CAD8203803.1"/>
    <property type="molecule type" value="Genomic_DNA"/>
</dbReference>
<dbReference type="Pfam" id="PF02138">
    <property type="entry name" value="Beach"/>
    <property type="match status" value="1"/>
</dbReference>
<dbReference type="SMART" id="SM01026">
    <property type="entry name" value="Beach"/>
    <property type="match status" value="1"/>
</dbReference>
<dbReference type="PROSITE" id="PS50197">
    <property type="entry name" value="BEACH"/>
    <property type="match status" value="1"/>
</dbReference>